<dbReference type="Gene3D" id="3.20.20.220">
    <property type="match status" value="1"/>
</dbReference>
<feature type="domain" description="DUF1638" evidence="2">
    <location>
        <begin position="33"/>
        <end position="189"/>
    </location>
</feature>
<accession>A0A3B0T7L1</accession>
<dbReference type="SUPFAM" id="SSF51730">
    <property type="entry name" value="FAD-linked oxidoreductase"/>
    <property type="match status" value="1"/>
</dbReference>
<sequence>MPSPVAVIACGALAREILAIVKMNGLIHVTLKCLPASLHNHPDRIPDAVARAIDELAATHRKIVVAYGDCGTGGLLDRMLEARGIARIAGPHCYSFFSGNDAFAGRATADMRYFYLTDFLVRQFETLVVCPLGLDRHPDLLPAYFGAYEKLIYLAQIQDKKLDVKAQEAAAFLGLGYEKRNVGYGDLAPFLTALEGAPVPSPRPLPPRSEFRSEIAPPVPLARLYNSGAERTLTVAKPHADKTMPPVAEYTAPPLIASMEATPNQAATTSALEGLLPRGTAVYLTDLGTDNASTTIAAAVRLRHLGYEPVPHIAARRLPGPAALADFLARITGEAGVGDVLVVGGGAARPFGPYAASIDVLETGILDKYGITRIGIAGHPEGSPDISARTVDEALRAKAAFAERTGANMRIVTQFGFDPAAAIHWLEGLTAAGFELPVHLGVAGPAKISTLLKYAAMCGVGPSLGFLRQGAGLLTAIATNYSPDAYVEPVERWHRSSPASGLAGIHVFPFGGLKNSAKWLVDRGSLKFPNGESGGAPLGFQEGGFL</sequence>
<dbReference type="GO" id="GO:0004489">
    <property type="term" value="F:methylenetetrahydrofolate reductase [NAD(P)H] activity"/>
    <property type="evidence" value="ECO:0007669"/>
    <property type="project" value="UniProtKB-EC"/>
</dbReference>
<organism evidence="3">
    <name type="scientific">hydrothermal vent metagenome</name>
    <dbReference type="NCBI Taxonomy" id="652676"/>
    <lineage>
        <taxon>unclassified sequences</taxon>
        <taxon>metagenomes</taxon>
        <taxon>ecological metagenomes</taxon>
    </lineage>
</organism>
<dbReference type="Pfam" id="PF07796">
    <property type="entry name" value="DUF1638"/>
    <property type="match status" value="1"/>
</dbReference>
<evidence type="ECO:0000256" key="1">
    <source>
        <dbReference type="ARBA" id="ARBA00023002"/>
    </source>
</evidence>
<dbReference type="InterPro" id="IPR029041">
    <property type="entry name" value="FAD-linked_oxidoreductase-like"/>
</dbReference>
<dbReference type="EC" id="1.5.1.20" evidence="3"/>
<reference evidence="3" key="1">
    <citation type="submission" date="2018-06" db="EMBL/GenBank/DDBJ databases">
        <authorList>
            <person name="Zhirakovskaya E."/>
        </authorList>
    </citation>
    <scope>NUCLEOTIDE SEQUENCE</scope>
</reference>
<keyword evidence="1 3" id="KW-0560">Oxidoreductase</keyword>
<dbReference type="AlphaFoldDB" id="A0A3B0T7L1"/>
<gene>
    <name evidence="3" type="ORF">MNBD_ALPHA09-358</name>
</gene>
<proteinExistence type="predicted"/>
<evidence type="ECO:0000259" key="2">
    <source>
        <dbReference type="Pfam" id="PF07796"/>
    </source>
</evidence>
<evidence type="ECO:0000313" key="3">
    <source>
        <dbReference type="EMBL" id="VAW12860.1"/>
    </source>
</evidence>
<dbReference type="EMBL" id="UOEM01000054">
    <property type="protein sequence ID" value="VAW12860.1"/>
    <property type="molecule type" value="Genomic_DNA"/>
</dbReference>
<name>A0A3B0T7L1_9ZZZZ</name>
<dbReference type="InterPro" id="IPR012437">
    <property type="entry name" value="DUF1638"/>
</dbReference>
<protein>
    <submittedName>
        <fullName evidence="3">5,10-methylenetetrahydrofolate reductase</fullName>
        <ecNumber evidence="3">1.5.1.20</ecNumber>
    </submittedName>
</protein>